<protein>
    <submittedName>
        <fullName evidence="1">Integrase</fullName>
    </submittedName>
</protein>
<evidence type="ECO:0000313" key="2">
    <source>
        <dbReference type="Proteomes" id="UP000217446"/>
    </source>
</evidence>
<reference evidence="2" key="1">
    <citation type="submission" date="2017-05" db="EMBL/GenBank/DDBJ databases">
        <title>Streptomyces olivochromogenes NBRC 3561 whole genome shotgun sequence.</title>
        <authorList>
            <person name="Dohra H."/>
            <person name="Kodani S."/>
        </authorList>
    </citation>
    <scope>NUCLEOTIDE SEQUENCE [LARGE SCALE GENOMIC DNA]</scope>
    <source>
        <strain evidence="2">NBRC 3561</strain>
    </source>
</reference>
<accession>A0A250VV23</accession>
<sequence>MDTAFHHRLYVLFVMEVATLRVHVLGISAHPNRDRVTQQVRNLMMDLEDRVDRFRVFLRDRDGKFSDAFQAAFDGRLSGDRFVSRLGLLAWSPR</sequence>
<evidence type="ECO:0000313" key="1">
    <source>
        <dbReference type="EMBL" id="GAX57929.1"/>
    </source>
</evidence>
<comment type="caution">
    <text evidence="1">The sequence shown here is derived from an EMBL/GenBank/DDBJ whole genome shotgun (WGS) entry which is preliminary data.</text>
</comment>
<keyword evidence="2" id="KW-1185">Reference proteome</keyword>
<gene>
    <name evidence="1" type="ORF">SO3561_09500</name>
</gene>
<dbReference type="STRING" id="1963.AQJ27_48150"/>
<organism evidence="1 2">
    <name type="scientific">Streptomyces olivochromogenes</name>
    <dbReference type="NCBI Taxonomy" id="1963"/>
    <lineage>
        <taxon>Bacteria</taxon>
        <taxon>Bacillati</taxon>
        <taxon>Actinomycetota</taxon>
        <taxon>Actinomycetes</taxon>
        <taxon>Kitasatosporales</taxon>
        <taxon>Streptomycetaceae</taxon>
        <taxon>Streptomyces</taxon>
    </lineage>
</organism>
<dbReference type="AlphaFoldDB" id="A0A250VV23"/>
<dbReference type="RefSeq" id="WP_067384669.1">
    <property type="nucleotide sequence ID" value="NZ_BDQI01000042.1"/>
</dbReference>
<name>A0A250VV23_STROL</name>
<proteinExistence type="predicted"/>
<dbReference type="EMBL" id="BDQI01000042">
    <property type="protein sequence ID" value="GAX57929.1"/>
    <property type="molecule type" value="Genomic_DNA"/>
</dbReference>
<dbReference type="Proteomes" id="UP000217446">
    <property type="component" value="Unassembled WGS sequence"/>
</dbReference>